<feature type="domain" description="Rho-GAP" evidence="3">
    <location>
        <begin position="57"/>
        <end position="250"/>
    </location>
</feature>
<evidence type="ECO:0000256" key="2">
    <source>
        <dbReference type="SAM" id="MobiDB-lite"/>
    </source>
</evidence>
<dbReference type="EMBL" id="CP119878">
    <property type="protein sequence ID" value="WFD34713.1"/>
    <property type="molecule type" value="Genomic_DNA"/>
</dbReference>
<gene>
    <name evidence="4" type="primary">SAC7</name>
    <name evidence="4" type="ORF">MCUN1_001557</name>
</gene>
<feature type="region of interest" description="Disordered" evidence="2">
    <location>
        <begin position="467"/>
        <end position="533"/>
    </location>
</feature>
<dbReference type="Proteomes" id="UP001219933">
    <property type="component" value="Chromosome 2"/>
</dbReference>
<evidence type="ECO:0000259" key="3">
    <source>
        <dbReference type="PROSITE" id="PS50238"/>
    </source>
</evidence>
<dbReference type="Pfam" id="PF00620">
    <property type="entry name" value="RhoGAP"/>
    <property type="match status" value="1"/>
</dbReference>
<dbReference type="PROSITE" id="PS50238">
    <property type="entry name" value="RHOGAP"/>
    <property type="match status" value="1"/>
</dbReference>
<feature type="compositionally biased region" description="Low complexity" evidence="2">
    <location>
        <begin position="467"/>
        <end position="496"/>
    </location>
</feature>
<sequence length="599" mass="65263">MASAPYTDDIYTSRTQKAWWNTLGRQRSHQRDSARPRDHSIFGARLQDALKYSSVAISLADKNGDPYIWGYVPVIVAKIGRYLKHNATNVEGVFRIGGSEKRMKELTEVFDTPPAFGRNVDWSRYSVHDAASLFRRYLNQMPEPIVPLDLYTEFRNVITSDRFEKKNAVRTYRLLITSCPPANQYLLLYVLDLLAVFAHKSDVNRMSAENLAIIFQPGMLSHPSMLQSKDEHLVAVRVLEFLIMNQQDFVMALSPPAPPNLRPEELTVSRPVISDVTICPSDSDEELGEVVAHIGGGAYLQQTGRMPSLNRGVSKDETSLIKKTSLSRSNTAPTRRKRDGPRKRDFSGSASRPKEILTPKPVDAVLPAAAESSWTERLPAHANAKSHSDAEDQDKSGVQHLDSPRVLANALSRSPRLSFLSPGALAHGLGQVPGLFRTSSRSPRSDRPDPLAQAGEALAWESRTPTAGTGAALAPAPATATAPATAPAASNDATPTLSRPVISPAQARTPSLTLQSVDNVSPESSVAPEREGTQGLGLVVEPRVVDKSLPELPAYLSARGNSGNTVVHSAIEKERPRTSHITHVFPVDPTVAHLGPVAR</sequence>
<accession>A0AAF0EPZ4</accession>
<dbReference type="InterPro" id="IPR051025">
    <property type="entry name" value="RhoGAP"/>
</dbReference>
<dbReference type="GO" id="GO:0005096">
    <property type="term" value="F:GTPase activator activity"/>
    <property type="evidence" value="ECO:0007669"/>
    <property type="project" value="UniProtKB-KW"/>
</dbReference>
<protein>
    <submittedName>
        <fullName evidence="4">GTPase activating protein (GAP) for Rho1p</fullName>
    </submittedName>
</protein>
<dbReference type="GO" id="GO:0007165">
    <property type="term" value="P:signal transduction"/>
    <property type="evidence" value="ECO:0007669"/>
    <property type="project" value="InterPro"/>
</dbReference>
<organism evidence="4 5">
    <name type="scientific">Malassezia cuniculi</name>
    <dbReference type="NCBI Taxonomy" id="948313"/>
    <lineage>
        <taxon>Eukaryota</taxon>
        <taxon>Fungi</taxon>
        <taxon>Dikarya</taxon>
        <taxon>Basidiomycota</taxon>
        <taxon>Ustilaginomycotina</taxon>
        <taxon>Malasseziomycetes</taxon>
        <taxon>Malasseziales</taxon>
        <taxon>Malasseziaceae</taxon>
        <taxon>Malassezia</taxon>
    </lineage>
</organism>
<feature type="compositionally biased region" description="Basic and acidic residues" evidence="2">
    <location>
        <begin position="386"/>
        <end position="397"/>
    </location>
</feature>
<name>A0AAF0EPZ4_9BASI</name>
<dbReference type="InterPro" id="IPR008936">
    <property type="entry name" value="Rho_GTPase_activation_prot"/>
</dbReference>
<dbReference type="InterPro" id="IPR000198">
    <property type="entry name" value="RhoGAP_dom"/>
</dbReference>
<dbReference type="AlphaFoldDB" id="A0AAF0EPZ4"/>
<keyword evidence="5" id="KW-1185">Reference proteome</keyword>
<dbReference type="PANTHER" id="PTHR15228">
    <property type="entry name" value="SPERMATHECAL PHYSIOLOGY VARIANT"/>
    <property type="match status" value="1"/>
</dbReference>
<evidence type="ECO:0000256" key="1">
    <source>
        <dbReference type="ARBA" id="ARBA00022468"/>
    </source>
</evidence>
<dbReference type="PANTHER" id="PTHR15228:SF25">
    <property type="entry name" value="F-BAR DOMAIN-CONTAINING PROTEIN"/>
    <property type="match status" value="1"/>
</dbReference>
<evidence type="ECO:0000313" key="5">
    <source>
        <dbReference type="Proteomes" id="UP001219933"/>
    </source>
</evidence>
<dbReference type="Gene3D" id="1.10.555.10">
    <property type="entry name" value="Rho GTPase activation protein"/>
    <property type="match status" value="1"/>
</dbReference>
<dbReference type="GO" id="GO:0060237">
    <property type="term" value="P:regulation of fungal-type cell wall organization"/>
    <property type="evidence" value="ECO:0007669"/>
    <property type="project" value="TreeGrafter"/>
</dbReference>
<feature type="compositionally biased region" description="Basic and acidic residues" evidence="2">
    <location>
        <begin position="342"/>
        <end position="357"/>
    </location>
</feature>
<dbReference type="GO" id="GO:0005938">
    <property type="term" value="C:cell cortex"/>
    <property type="evidence" value="ECO:0007669"/>
    <property type="project" value="TreeGrafter"/>
</dbReference>
<reference evidence="4" key="1">
    <citation type="submission" date="2023-03" db="EMBL/GenBank/DDBJ databases">
        <title>Mating type loci evolution in Malassezia.</title>
        <authorList>
            <person name="Coelho M.A."/>
        </authorList>
    </citation>
    <scope>NUCLEOTIDE SEQUENCE</scope>
    <source>
        <strain evidence="4">CBS 11721</strain>
    </source>
</reference>
<dbReference type="SMART" id="SM00324">
    <property type="entry name" value="RhoGAP"/>
    <property type="match status" value="1"/>
</dbReference>
<feature type="compositionally biased region" description="Polar residues" evidence="2">
    <location>
        <begin position="506"/>
        <end position="524"/>
    </location>
</feature>
<dbReference type="SUPFAM" id="SSF48350">
    <property type="entry name" value="GTPase activation domain, GAP"/>
    <property type="match status" value="1"/>
</dbReference>
<proteinExistence type="predicted"/>
<feature type="region of interest" description="Disordered" evidence="2">
    <location>
        <begin position="378"/>
        <end position="398"/>
    </location>
</feature>
<feature type="region of interest" description="Disordered" evidence="2">
    <location>
        <begin position="302"/>
        <end position="364"/>
    </location>
</feature>
<keyword evidence="1" id="KW-0343">GTPase activation</keyword>
<feature type="compositionally biased region" description="Polar residues" evidence="2">
    <location>
        <begin position="321"/>
        <end position="333"/>
    </location>
</feature>
<evidence type="ECO:0000313" key="4">
    <source>
        <dbReference type="EMBL" id="WFD34713.1"/>
    </source>
</evidence>